<dbReference type="Pfam" id="PF04439">
    <property type="entry name" value="Adenyl_transf"/>
    <property type="match status" value="1"/>
</dbReference>
<dbReference type="Gene3D" id="1.20.120.330">
    <property type="entry name" value="Nucleotidyltransferases domain 2"/>
    <property type="match status" value="1"/>
</dbReference>
<proteinExistence type="predicted"/>
<gene>
    <name evidence="1" type="ORF">VLK81_08400</name>
</gene>
<accession>A0AAW9MV69</accession>
<dbReference type="InterPro" id="IPR043519">
    <property type="entry name" value="NT_sf"/>
</dbReference>
<dbReference type="Gene3D" id="3.30.460.10">
    <property type="entry name" value="Beta Polymerase, domain 2"/>
    <property type="match status" value="1"/>
</dbReference>
<sequence>MRDSSQIMDIVLTSAKEEPDIRAVFQTGSRVNPNVKRDIYQDYDIIYCVKDPEIFINREDFLEKFGERIFTYFLGPEKEEVGGASFVWTLLLIDGVRIDLSFYPISKISSLIIENTLINLLMDKDNIIKELPISSDISYRIDRPTKNIFENKCREFFYYSLDIVPYLIRGDMVGSYKVYQHIISSLNIVLGWLIAEEKEYKINLGKNNRFILENIEENFKEAYLRLYQAVDRESYFVALLEALALFRKFGLTLAERLGYNYPKNLDVSMTRYIREAYQKKDQRRIY</sequence>
<dbReference type="SUPFAM" id="SSF81631">
    <property type="entry name" value="PAP/OAS1 substrate-binding domain"/>
    <property type="match status" value="1"/>
</dbReference>
<dbReference type="RefSeq" id="WP_324620165.1">
    <property type="nucleotide sequence ID" value="NZ_JAYKOT010000003.1"/>
</dbReference>
<dbReference type="Proteomes" id="UP001357733">
    <property type="component" value="Unassembled WGS sequence"/>
</dbReference>
<dbReference type="EMBL" id="JAYKOT010000003">
    <property type="protein sequence ID" value="MEB3430006.1"/>
    <property type="molecule type" value="Genomic_DNA"/>
</dbReference>
<evidence type="ECO:0000313" key="1">
    <source>
        <dbReference type="EMBL" id="MEB3430006.1"/>
    </source>
</evidence>
<dbReference type="AlphaFoldDB" id="A0AAW9MV69"/>
<dbReference type="InterPro" id="IPR007530">
    <property type="entry name" value="Aminoglycoside_adenylylTfrase"/>
</dbReference>
<name>A0AAW9MV69_9FIRM</name>
<dbReference type="SUPFAM" id="SSF81301">
    <property type="entry name" value="Nucleotidyltransferase"/>
    <property type="match status" value="1"/>
</dbReference>
<comment type="caution">
    <text evidence="1">The sequence shown here is derived from an EMBL/GenBank/DDBJ whole genome shotgun (WGS) entry which is preliminary data.</text>
</comment>
<keyword evidence="2" id="KW-1185">Reference proteome</keyword>
<organism evidence="1 2">
    <name type="scientific">Citroniella saccharovorans</name>
    <dbReference type="NCBI Taxonomy" id="2053367"/>
    <lineage>
        <taxon>Bacteria</taxon>
        <taxon>Bacillati</taxon>
        <taxon>Bacillota</taxon>
        <taxon>Tissierellia</taxon>
        <taxon>Tissierellales</taxon>
        <taxon>Peptoniphilaceae</taxon>
        <taxon>Citroniella</taxon>
    </lineage>
</organism>
<reference evidence="1 2" key="1">
    <citation type="submission" date="2024-01" db="EMBL/GenBank/DDBJ databases">
        <title>Complete genome sequence of Citroniella saccharovorans strain M6.X9, isolated from human fecal sample.</title>
        <authorList>
            <person name="Cheng G."/>
            <person name="Westerholm M."/>
            <person name="Schnurer A."/>
        </authorList>
    </citation>
    <scope>NUCLEOTIDE SEQUENCE [LARGE SCALE GENOMIC DNA]</scope>
    <source>
        <strain evidence="1 2">DSM 29873</strain>
    </source>
</reference>
<protein>
    <submittedName>
        <fullName evidence="1">Aminoglycoside 6-adenylyltransferase</fullName>
    </submittedName>
</protein>
<evidence type="ECO:0000313" key="2">
    <source>
        <dbReference type="Proteomes" id="UP001357733"/>
    </source>
</evidence>